<feature type="compositionally biased region" description="Polar residues" evidence="2">
    <location>
        <begin position="301"/>
        <end position="317"/>
    </location>
</feature>
<comment type="caution">
    <text evidence="3">The sequence shown here is derived from an EMBL/GenBank/DDBJ whole genome shotgun (WGS) entry which is preliminary data.</text>
</comment>
<dbReference type="STRING" id="1033810.HLPCO_000397"/>
<dbReference type="RefSeq" id="WP_008826163.1">
    <property type="nucleotide sequence ID" value="NZ_AFNU02000001.1"/>
</dbReference>
<evidence type="ECO:0000256" key="1">
    <source>
        <dbReference type="SAM" id="Coils"/>
    </source>
</evidence>
<dbReference type="InParanoid" id="U2EGJ2"/>
<feature type="region of interest" description="Disordered" evidence="2">
    <location>
        <begin position="1"/>
        <end position="108"/>
    </location>
</feature>
<proteinExistence type="predicted"/>
<organism evidence="3 4">
    <name type="scientific">Haloplasma contractile SSD-17B</name>
    <dbReference type="NCBI Taxonomy" id="1033810"/>
    <lineage>
        <taxon>Bacteria</taxon>
        <taxon>Bacillati</taxon>
        <taxon>Mycoplasmatota</taxon>
        <taxon>Mollicutes</taxon>
        <taxon>Haloplasmatales</taxon>
        <taxon>Haloplasmataceae</taxon>
        <taxon>Haloplasma</taxon>
    </lineage>
</organism>
<feature type="coiled-coil region" evidence="1">
    <location>
        <begin position="206"/>
        <end position="237"/>
    </location>
</feature>
<accession>U2EGJ2</accession>
<dbReference type="AlphaFoldDB" id="U2EGJ2"/>
<keyword evidence="4" id="KW-1185">Reference proteome</keyword>
<feature type="region of interest" description="Disordered" evidence="2">
    <location>
        <begin position="159"/>
        <end position="188"/>
    </location>
</feature>
<gene>
    <name evidence="3" type="ORF">HLPCO_000397</name>
</gene>
<dbReference type="EMBL" id="AFNU02000001">
    <property type="protein sequence ID" value="ERJ13731.1"/>
    <property type="molecule type" value="Genomic_DNA"/>
</dbReference>
<reference evidence="3 4" key="1">
    <citation type="journal article" date="2011" name="J. Bacteriol.">
        <title>Genome sequence of Haloplasma contractile, an unusual contractile bacterium from a deep-sea anoxic brine lake.</title>
        <authorList>
            <person name="Antunes A."/>
            <person name="Alam I."/>
            <person name="El Dorry H."/>
            <person name="Siam R."/>
            <person name="Robertson A."/>
            <person name="Bajic V.B."/>
            <person name="Stingl U."/>
        </authorList>
    </citation>
    <scope>NUCLEOTIDE SEQUENCE [LARGE SCALE GENOMIC DNA]</scope>
    <source>
        <strain evidence="3 4">SSD-17B</strain>
    </source>
</reference>
<name>U2EGJ2_9MOLU</name>
<keyword evidence="1" id="KW-0175">Coiled coil</keyword>
<evidence type="ECO:0000256" key="2">
    <source>
        <dbReference type="SAM" id="MobiDB-lite"/>
    </source>
</evidence>
<sequence>MSHEMGKGKERRRSQLNGNTTGQTRAQTMKQNNGQYDYEFGQGQGSNMGKKETREKNIQNPMTPNGNKVNKSPYKNKYQYEFSSEPVAGAGQRITNRRTNQKISDQANLKTDRYDLEFGEDSSLKGTGMVPQRNTTTQNVNNKADLKTDRYDYEFATDSSLRGTGQKARRQGTMTNSKTEEGSRARQRQNITTSADQYKYEFGTGGSDLQQIARQTKQNYKQAENQFNQTHNNYNEEFGAGNKNASKYQTSTANYDAANRYKEEYGRETLAQGYGQSSGYMQKQNRGLMKSSLPRNNYNEEFGQDSNGARTNQNLANRKSKVRTPAYGESYNYDQISSTYKRSEARPSYNVEFGRDNNTVNDKGISKKANEMANRYTEEYGLEGPEANPRTLKEKMQSDEYVGKSQRGLYNTNKKYKAEFADASPHSMFTAGKQVAAEKFKQKFQDNLQQNYNVEIAKENIIKKDDNDEK</sequence>
<evidence type="ECO:0000313" key="4">
    <source>
        <dbReference type="Proteomes" id="UP000005707"/>
    </source>
</evidence>
<reference evidence="3 4" key="2">
    <citation type="journal article" date="2013" name="PLoS ONE">
        <title>INDIGO - INtegrated Data Warehouse of MIcrobial GenOmes with Examples from the Red Sea Extremophiles.</title>
        <authorList>
            <person name="Alam I."/>
            <person name="Antunes A."/>
            <person name="Kamau A.A."/>
            <person name="Ba Alawi W."/>
            <person name="Kalkatawi M."/>
            <person name="Stingl U."/>
            <person name="Bajic V.B."/>
        </authorList>
    </citation>
    <scope>NUCLEOTIDE SEQUENCE [LARGE SCALE GENOMIC DNA]</scope>
    <source>
        <strain evidence="3 4">SSD-17B</strain>
    </source>
</reference>
<feature type="region of interest" description="Disordered" evidence="2">
    <location>
        <begin position="301"/>
        <end position="323"/>
    </location>
</feature>
<protein>
    <submittedName>
        <fullName evidence="3">Uncharacterized protein</fullName>
    </submittedName>
</protein>
<feature type="compositionally biased region" description="Polar residues" evidence="2">
    <location>
        <begin position="58"/>
        <end position="70"/>
    </location>
</feature>
<evidence type="ECO:0000313" key="3">
    <source>
        <dbReference type="EMBL" id="ERJ13731.1"/>
    </source>
</evidence>
<feature type="compositionally biased region" description="Polar residues" evidence="2">
    <location>
        <begin position="15"/>
        <end position="35"/>
    </location>
</feature>
<dbReference type="Proteomes" id="UP000005707">
    <property type="component" value="Unassembled WGS sequence"/>
</dbReference>